<dbReference type="GO" id="GO:0046627">
    <property type="term" value="P:negative regulation of insulin receptor signaling pathway"/>
    <property type="evidence" value="ECO:0007669"/>
    <property type="project" value="TreeGrafter"/>
</dbReference>
<evidence type="ECO:0000256" key="1">
    <source>
        <dbReference type="ARBA" id="ARBA00022468"/>
    </source>
</evidence>
<dbReference type="GO" id="GO:0032007">
    <property type="term" value="P:negative regulation of TOR signaling"/>
    <property type="evidence" value="ECO:0007669"/>
    <property type="project" value="InterPro"/>
</dbReference>
<dbReference type="FunFam" id="3.40.50.11210:FF:000007">
    <property type="entry name" value="Tuberous sclerosis 2"/>
    <property type="match status" value="1"/>
</dbReference>
<feature type="region of interest" description="Disordered" evidence="2">
    <location>
        <begin position="1335"/>
        <end position="1488"/>
    </location>
</feature>
<reference evidence="4 5" key="1">
    <citation type="journal article" date="2017" name="Gigascience">
        <title>Genome sequence of the small brown planthopper, Laodelphax striatellus.</title>
        <authorList>
            <person name="Zhu J."/>
            <person name="Jiang F."/>
            <person name="Wang X."/>
            <person name="Yang P."/>
            <person name="Bao Y."/>
            <person name="Zhao W."/>
            <person name="Wang W."/>
            <person name="Lu H."/>
            <person name="Wang Q."/>
            <person name="Cui N."/>
            <person name="Li J."/>
            <person name="Chen X."/>
            <person name="Luo L."/>
            <person name="Yu J."/>
            <person name="Kang L."/>
            <person name="Cui F."/>
        </authorList>
    </citation>
    <scope>NUCLEOTIDE SEQUENCE [LARGE SCALE GENOMIC DNA]</scope>
    <source>
        <strain evidence="4">Lst14</strain>
    </source>
</reference>
<dbReference type="PANTHER" id="PTHR10063">
    <property type="entry name" value="TUBERIN"/>
    <property type="match status" value="1"/>
</dbReference>
<dbReference type="SMR" id="A0A482XHG8"/>
<dbReference type="OrthoDB" id="5797019at2759"/>
<comment type="caution">
    <text evidence="4">The sequence shown here is derived from an EMBL/GenBank/DDBJ whole genome shotgun (WGS) entry which is preliminary data.</text>
</comment>
<feature type="region of interest" description="Disordered" evidence="2">
    <location>
        <begin position="1224"/>
        <end position="1289"/>
    </location>
</feature>
<dbReference type="GO" id="GO:0005634">
    <property type="term" value="C:nucleus"/>
    <property type="evidence" value="ECO:0007669"/>
    <property type="project" value="InterPro"/>
</dbReference>
<dbReference type="STRING" id="195883.A0A482XHG8"/>
<accession>A0A482XHG8</accession>
<dbReference type="InterPro" id="IPR027107">
    <property type="entry name" value="Tuberin/Ral-act_asu"/>
</dbReference>
<sequence length="1829" mass="205415">MGTKEPKDSKTMDKLKQFFRLNKGGANYKYREDFILTPELIKDLSPESSMNHRMKALKELTDKVELYRLEDHAAEKLWTILSDLLQDNVALEHRHTAFAFFRRLVIGQYERLGMLRVHFFNLIKNHENVEDIEPRLDLLISLTENGKDILHFEEEIGPFLLEWTAPVVEVGRAPKLLELFNNVLKYNAAYIDGEVVDTLMANTCFLCCHSPSDTVIQSCLHILDTIVCYSNIPRPSFPSFIATLCRTVNVEAHALTSWKIMRNVMGTYMGHSSIGMLCSILKDDESLLDPGLMRGAVFYLMMGIWSHQRVTSLKISFTAILTPYIKAFESKHPVVIFEVISSVHCLVKRHGQELEAPCWRLVLEICELTASFIETLTIKVPSAQISSYLHDTLNLIEHLIDVGHFSGSHLNYYTVIEKCYKTRPEVSVLRLINYLASNIAPIRLDWMEDLSSLVERFYKKETRPNIRIKTVDVLLNIYQLTCGLYGKEIIQNIVLVHLVDVHLDEDQSVRTAVAQVLMEICSKYLDDASQFFRMMEIVEKILVHPFETYDPSKPSLMEADCKDVETIVEGLIKNFSKLFCHSPAKHAVHIYQVLVGHLDLHNSKPAVFDYVPSIRCKIIDWLVKLRADSDYKLGCPVGNEVQFSSFIRVNHRQLPPPSPCPSPSPIPPVSSSLYHFLSLANALKAIVICMKQELDWQVLSMILQETPQIIKNRALVLSRLHGEVDMLAGALCAMVTDKTLGLPENLRNTPAKFTRSDFHSYIFPVLAAVAGHHGYLEPSLQQKLIKCLEYGLASRSARQCVTALTVCTLELRDAMVKLLPEVLLNLSKITATVHIAIPMLEFLSTLTRIPKVFNSFVGDQYMSVFAISLPYTNPFKYNHYTVSLAHHVIAVWFLKCRLPFRRDFVKFIIKGLRANVLAPFEEEDRRQKADFINEDSSNRKRSSSLTEQGSRTRARQLAGARLENARANMDLKPQLDESLMTFHRELTETCIDLMVRYTHFTSAGIPKRLSTADFLLNGGQSVTWIIGHKLITVTTSGCCQKALKHGLCDRCAQFCRINKDNPLSPTSETAGDQERKPQAGMKHTSLSRSSSNDIPQMPLASNSSTAASSPNEEQKRGIESMTMESDPNRVDQLIFAMDRREPQICACWCQGWAEIHIRRPTGDMSWIMRLQNQKLTAQTDVAFADIATLLFPSLSKKSGQDSELKLDYDEEDIASFPSLVELRQASDPVSIPGSPVRRSPSRHSSRDSVETMGDDDDDLDDGKSGRSRNPVRRSNSSPEMSASWKNPFLSGAGLNAALSDEERMTGRGDSMADKKKTGYSKDLRVNCEAIPEEIAGLGTTPPSQGSMISQQPAATTLTQPVAQPPENKPTTAEKQPTQPSEQQLKKGFEATTASSQVTTTAGFQEPKRPEKVTLTALKIGERSNDVIQPQPPPSTGHKPPALNPTPAHLTSKPPLSPPPSQLSPRLQPKHVKDQDLSRPDPSSLAPLAFRRDRGYTISVMSPVRKPRSDWDPAAAAAKVRPSAQRPKEQPRSGVSPCFVFLQLYHNAFFGHSFDRPICLPSTNLVQRAVKNLDWINPYEIHKIGVVYVGPGQASNETEILGNKFGSCRYSAFLQNLGTCIKLSDTSDHVFLGGLDKTGEDGTFSYIWEDDVMQVIFHVATLMPNHEDVDPNFNNKKKHIGNDFVTIVYNESGEDYNIKTLKAQFSYASVVVRPLEHDCNEVLVKARDDLVEHIGHTEPKIVSDKNVALLARQLALHANLASMISQSLSNNRNDPYASNWLERLRQIKRIKNRAVQELSAQGSSSGNLGPNADRMNANMRMQVEDFTEYT</sequence>
<name>A0A482XHG8_LAOST</name>
<dbReference type="GO" id="GO:0030178">
    <property type="term" value="P:negative regulation of Wnt signaling pathway"/>
    <property type="evidence" value="ECO:0007669"/>
    <property type="project" value="TreeGrafter"/>
</dbReference>
<dbReference type="GO" id="GO:0033596">
    <property type="term" value="C:TSC1-TSC2 complex"/>
    <property type="evidence" value="ECO:0007669"/>
    <property type="project" value="InterPro"/>
</dbReference>
<keyword evidence="5" id="KW-1185">Reference proteome</keyword>
<dbReference type="GO" id="GO:0051056">
    <property type="term" value="P:regulation of small GTPase mediated signal transduction"/>
    <property type="evidence" value="ECO:0007669"/>
    <property type="project" value="InterPro"/>
</dbReference>
<keyword evidence="1" id="KW-0343">GTPase activation</keyword>
<dbReference type="GO" id="GO:0005096">
    <property type="term" value="F:GTPase activator activity"/>
    <property type="evidence" value="ECO:0007669"/>
    <property type="project" value="UniProtKB-KW"/>
</dbReference>
<dbReference type="InterPro" id="IPR016024">
    <property type="entry name" value="ARM-type_fold"/>
</dbReference>
<dbReference type="GO" id="GO:0051898">
    <property type="term" value="P:negative regulation of phosphatidylinositol 3-kinase/protein kinase B signal transduction"/>
    <property type="evidence" value="ECO:0007669"/>
    <property type="project" value="TreeGrafter"/>
</dbReference>
<feature type="compositionally biased region" description="Polar residues" evidence="2">
    <location>
        <begin position="1340"/>
        <end position="1361"/>
    </location>
</feature>
<dbReference type="SUPFAM" id="SSF48371">
    <property type="entry name" value="ARM repeat"/>
    <property type="match status" value="1"/>
</dbReference>
<dbReference type="InterPro" id="IPR003913">
    <property type="entry name" value="Tuberin"/>
</dbReference>
<dbReference type="InterPro" id="IPR035974">
    <property type="entry name" value="Rap/Ran-GAP_sf"/>
</dbReference>
<feature type="compositionally biased region" description="Low complexity" evidence="2">
    <location>
        <begin position="1390"/>
        <end position="1401"/>
    </location>
</feature>
<feature type="domain" description="Rap-GAP" evidence="3">
    <location>
        <begin position="1569"/>
        <end position="1797"/>
    </location>
</feature>
<dbReference type="Proteomes" id="UP000291343">
    <property type="component" value="Unassembled WGS sequence"/>
</dbReference>
<dbReference type="Gene3D" id="1.25.10.10">
    <property type="entry name" value="Leucine-rich Repeat Variant"/>
    <property type="match status" value="1"/>
</dbReference>
<feature type="region of interest" description="Disordered" evidence="2">
    <location>
        <begin position="929"/>
        <end position="953"/>
    </location>
</feature>
<feature type="compositionally biased region" description="Polar residues" evidence="2">
    <location>
        <begin position="1368"/>
        <end position="1382"/>
    </location>
</feature>
<feature type="region of interest" description="Disordered" evidence="2">
    <location>
        <begin position="1511"/>
        <end position="1532"/>
    </location>
</feature>
<feature type="region of interest" description="Disordered" evidence="2">
    <location>
        <begin position="1062"/>
        <end position="1123"/>
    </location>
</feature>
<dbReference type="InterPro" id="IPR018515">
    <property type="entry name" value="Tuberin-type_domain"/>
</dbReference>
<evidence type="ECO:0000313" key="5">
    <source>
        <dbReference type="Proteomes" id="UP000291343"/>
    </source>
</evidence>
<dbReference type="SUPFAM" id="SSF111347">
    <property type="entry name" value="Rap/Ran-GAP"/>
    <property type="match status" value="1"/>
</dbReference>
<dbReference type="InterPro" id="IPR000331">
    <property type="entry name" value="Rap/Ran_GAP_dom"/>
</dbReference>
<evidence type="ECO:0000256" key="2">
    <source>
        <dbReference type="SAM" id="MobiDB-lite"/>
    </source>
</evidence>
<dbReference type="InterPro" id="IPR011989">
    <property type="entry name" value="ARM-like"/>
</dbReference>
<feature type="compositionally biased region" description="Low complexity" evidence="2">
    <location>
        <begin position="1100"/>
        <end position="1109"/>
    </location>
</feature>
<proteinExistence type="predicted"/>
<protein>
    <recommendedName>
        <fullName evidence="3">Rap-GAP domain-containing protein</fullName>
    </recommendedName>
</protein>
<dbReference type="Pfam" id="PF03542">
    <property type="entry name" value="Tuberin"/>
    <property type="match status" value="1"/>
</dbReference>
<feature type="compositionally biased region" description="Polar residues" evidence="2">
    <location>
        <begin position="1084"/>
        <end position="1094"/>
    </location>
</feature>
<dbReference type="EMBL" id="QKKF02009095">
    <property type="protein sequence ID" value="RZF45475.1"/>
    <property type="molecule type" value="Genomic_DNA"/>
</dbReference>
<dbReference type="PROSITE" id="PS50085">
    <property type="entry name" value="RAPGAP"/>
    <property type="match status" value="1"/>
</dbReference>
<evidence type="ECO:0000313" key="4">
    <source>
        <dbReference type="EMBL" id="RZF45475.1"/>
    </source>
</evidence>
<dbReference type="GO" id="GO:0051726">
    <property type="term" value="P:regulation of cell cycle"/>
    <property type="evidence" value="ECO:0007669"/>
    <property type="project" value="TreeGrafter"/>
</dbReference>
<evidence type="ECO:0000259" key="3">
    <source>
        <dbReference type="PROSITE" id="PS50085"/>
    </source>
</evidence>
<dbReference type="InterPro" id="IPR024584">
    <property type="entry name" value="Tuberin_N"/>
</dbReference>
<feature type="compositionally biased region" description="Low complexity" evidence="2">
    <location>
        <begin position="1228"/>
        <end position="1238"/>
    </location>
</feature>
<dbReference type="Gene3D" id="3.40.50.11210">
    <property type="entry name" value="Rap/Ran-GAP"/>
    <property type="match status" value="1"/>
</dbReference>
<dbReference type="PANTHER" id="PTHR10063:SF0">
    <property type="entry name" value="TUBERIN"/>
    <property type="match status" value="1"/>
</dbReference>
<dbReference type="InParanoid" id="A0A482XHG8"/>
<organism evidence="4 5">
    <name type="scientific">Laodelphax striatellus</name>
    <name type="common">Small brown planthopper</name>
    <name type="synonym">Delphax striatella</name>
    <dbReference type="NCBI Taxonomy" id="195883"/>
    <lineage>
        <taxon>Eukaryota</taxon>
        <taxon>Metazoa</taxon>
        <taxon>Ecdysozoa</taxon>
        <taxon>Arthropoda</taxon>
        <taxon>Hexapoda</taxon>
        <taxon>Insecta</taxon>
        <taxon>Pterygota</taxon>
        <taxon>Neoptera</taxon>
        <taxon>Paraneoptera</taxon>
        <taxon>Hemiptera</taxon>
        <taxon>Auchenorrhyncha</taxon>
        <taxon>Fulgoroidea</taxon>
        <taxon>Delphacidae</taxon>
        <taxon>Criomorphinae</taxon>
        <taxon>Laodelphax</taxon>
    </lineage>
</organism>
<dbReference type="PRINTS" id="PR01431">
    <property type="entry name" value="TUBERIN"/>
</dbReference>
<dbReference type="Pfam" id="PF02145">
    <property type="entry name" value="Rap_GAP"/>
    <property type="match status" value="1"/>
</dbReference>
<dbReference type="Pfam" id="PF11864">
    <property type="entry name" value="DUF3384"/>
    <property type="match status" value="1"/>
</dbReference>
<gene>
    <name evidence="4" type="ORF">LSTR_LSTR009346</name>
</gene>
<dbReference type="FunCoup" id="A0A482XHG8">
    <property type="interactions" value="1085"/>
</dbReference>